<comment type="function">
    <text evidence="1">Required for respiratory activity and maintenance and expression of the mitochondrial genome.</text>
</comment>
<comment type="caution">
    <text evidence="5">The sequence shown here is derived from an EMBL/GenBank/DDBJ whole genome shotgun (WGS) entry which is preliminary data.</text>
</comment>
<feature type="compositionally biased region" description="Low complexity" evidence="4">
    <location>
        <begin position="182"/>
        <end position="194"/>
    </location>
</feature>
<feature type="compositionally biased region" description="Basic and acidic residues" evidence="4">
    <location>
        <begin position="195"/>
        <end position="204"/>
    </location>
</feature>
<sequence>MASIPSMLARAGPSRLAGFGTRALHASARADESRPPRTSFGLRAPRADPARDAALAGRDERPRDAPFRARRDDARREERPRPSFGLSRSSGERAPPRDDRPRPSFGLSRSAGSGRSPGDEPRSFGRDDRPRPSFGLSRSSGARDDGHPRPSFGMSRPAGEGQAGPWPAENGAPSRPPRPLRPARIISQLDAARAGAERPRRPRLEAPAAAPVAAPPAPTPAAAAASPDAGKQRWNPTKKLTYPAMAGIRELHAQDPRTFSREMLSEKFGVSYEAIGRILRAKNWRDKGTKELGKWDRRADGEAGPVPIIKQVFARAGAAKAAAGKGAKERDE</sequence>
<evidence type="ECO:0000313" key="6">
    <source>
        <dbReference type="Proteomes" id="UP001565368"/>
    </source>
</evidence>
<keyword evidence="6" id="KW-1185">Reference proteome</keyword>
<dbReference type="RefSeq" id="XP_069207085.1">
    <property type="nucleotide sequence ID" value="XM_069355014.1"/>
</dbReference>
<evidence type="ECO:0000256" key="3">
    <source>
        <dbReference type="ARBA" id="ARBA00013566"/>
    </source>
</evidence>
<dbReference type="Proteomes" id="UP001565368">
    <property type="component" value="Unassembled WGS sequence"/>
</dbReference>
<comment type="similarity">
    <text evidence="2">Belongs to the RRG9 family.</text>
</comment>
<dbReference type="EMBL" id="JBBXJM010000005">
    <property type="protein sequence ID" value="KAL1407141.1"/>
    <property type="molecule type" value="Genomic_DNA"/>
</dbReference>
<accession>A0ABR3PXI6</accession>
<dbReference type="PANTHER" id="PTHR13475">
    <property type="entry name" value="NEUGRIN"/>
    <property type="match status" value="1"/>
</dbReference>
<reference evidence="5 6" key="1">
    <citation type="submission" date="2023-08" db="EMBL/GenBank/DDBJ databases">
        <title>Annotated Genome Sequence of Vanrija albida AlHP1.</title>
        <authorList>
            <person name="Herzog R."/>
        </authorList>
    </citation>
    <scope>NUCLEOTIDE SEQUENCE [LARGE SCALE GENOMIC DNA]</scope>
    <source>
        <strain evidence="5 6">AlHP1</strain>
    </source>
</reference>
<protein>
    <recommendedName>
        <fullName evidence="3">Required for respiratory growth protein 9, mitochondrial</fullName>
    </recommendedName>
</protein>
<feature type="compositionally biased region" description="Basic and acidic residues" evidence="4">
    <location>
        <begin position="90"/>
        <end position="102"/>
    </location>
</feature>
<dbReference type="InterPro" id="IPR010487">
    <property type="entry name" value="NGRN/Rrg9"/>
</dbReference>
<feature type="region of interest" description="Disordered" evidence="4">
    <location>
        <begin position="24"/>
        <end position="237"/>
    </location>
</feature>
<name>A0ABR3PXI6_9TREE</name>
<organism evidence="5 6">
    <name type="scientific">Vanrija albida</name>
    <dbReference type="NCBI Taxonomy" id="181172"/>
    <lineage>
        <taxon>Eukaryota</taxon>
        <taxon>Fungi</taxon>
        <taxon>Dikarya</taxon>
        <taxon>Basidiomycota</taxon>
        <taxon>Agaricomycotina</taxon>
        <taxon>Tremellomycetes</taxon>
        <taxon>Trichosporonales</taxon>
        <taxon>Trichosporonaceae</taxon>
        <taxon>Vanrija</taxon>
    </lineage>
</organism>
<dbReference type="Pfam" id="PF12824">
    <property type="entry name" value="MRP-L20"/>
    <property type="match status" value="1"/>
</dbReference>
<dbReference type="GeneID" id="95987598"/>
<proteinExistence type="inferred from homology"/>
<gene>
    <name evidence="5" type="ORF">Q8F55_006555</name>
</gene>
<feature type="compositionally biased region" description="Basic and acidic residues" evidence="4">
    <location>
        <begin position="117"/>
        <end position="131"/>
    </location>
</feature>
<evidence type="ECO:0000256" key="4">
    <source>
        <dbReference type="SAM" id="MobiDB-lite"/>
    </source>
</evidence>
<evidence type="ECO:0000313" key="5">
    <source>
        <dbReference type="EMBL" id="KAL1407141.1"/>
    </source>
</evidence>
<dbReference type="PANTHER" id="PTHR13475:SF3">
    <property type="entry name" value="NEUGRIN"/>
    <property type="match status" value="1"/>
</dbReference>
<evidence type="ECO:0000256" key="1">
    <source>
        <dbReference type="ARBA" id="ARBA00003548"/>
    </source>
</evidence>
<evidence type="ECO:0000256" key="2">
    <source>
        <dbReference type="ARBA" id="ARBA00010895"/>
    </source>
</evidence>
<feature type="compositionally biased region" description="Basic and acidic residues" evidence="4">
    <location>
        <begin position="45"/>
        <end position="81"/>
    </location>
</feature>
<feature type="compositionally biased region" description="Low complexity" evidence="4">
    <location>
        <begin position="220"/>
        <end position="229"/>
    </location>
</feature>